<dbReference type="PANTHER" id="PTHR40688">
    <property type="match status" value="1"/>
</dbReference>
<dbReference type="InterPro" id="IPR052991">
    <property type="entry name" value="Non-func_TypeII_TA_Antitoxin"/>
</dbReference>
<proteinExistence type="predicted"/>
<dbReference type="GO" id="GO:0006355">
    <property type="term" value="P:regulation of DNA-templated transcription"/>
    <property type="evidence" value="ECO:0007669"/>
    <property type="project" value="InterPro"/>
</dbReference>
<dbReference type="CDD" id="cd22233">
    <property type="entry name" value="RHH_CopAso-like"/>
    <property type="match status" value="1"/>
</dbReference>
<dbReference type="Pfam" id="PF01402">
    <property type="entry name" value="RHH_1"/>
    <property type="match status" value="1"/>
</dbReference>
<dbReference type="InterPro" id="IPR010985">
    <property type="entry name" value="Ribbon_hlx_hlx"/>
</dbReference>
<protein>
    <recommendedName>
        <fullName evidence="1">Ribbon-helix-helix protein CopG domain-containing protein</fullName>
    </recommendedName>
</protein>
<accession>A0A3B0YCM1</accession>
<dbReference type="InterPro" id="IPR013321">
    <property type="entry name" value="Arc_rbn_hlx_hlx"/>
</dbReference>
<dbReference type="SUPFAM" id="SSF47598">
    <property type="entry name" value="Ribbon-helix-helix"/>
    <property type="match status" value="1"/>
</dbReference>
<feature type="domain" description="Ribbon-helix-helix protein CopG" evidence="1">
    <location>
        <begin position="4"/>
        <end position="42"/>
    </location>
</feature>
<name>A0A3B0YCM1_9ZZZZ</name>
<evidence type="ECO:0000259" key="1">
    <source>
        <dbReference type="Pfam" id="PF01402"/>
    </source>
</evidence>
<dbReference type="PANTHER" id="PTHR40688:SF2">
    <property type="entry name" value="RIBBON-HELIX-HELIX PROTEIN COPG DOMAIN-CONTAINING PROTEIN"/>
    <property type="match status" value="1"/>
</dbReference>
<sequence length="84" mass="9662">MGMTSVRMPDELLSQLEEAAEKLRRSKGWIINDAVKEYLKRETRKTQMLAETREALADIKAGRVVDGTEIIEWLDTWGSEIKKP</sequence>
<dbReference type="Gene3D" id="1.10.1220.10">
    <property type="entry name" value="Met repressor-like"/>
    <property type="match status" value="1"/>
</dbReference>
<dbReference type="AlphaFoldDB" id="A0A3B0YCM1"/>
<dbReference type="EMBL" id="UOFL01000034">
    <property type="protein sequence ID" value="VAW71929.1"/>
    <property type="molecule type" value="Genomic_DNA"/>
</dbReference>
<evidence type="ECO:0000313" key="2">
    <source>
        <dbReference type="EMBL" id="VAW71929.1"/>
    </source>
</evidence>
<reference evidence="2" key="1">
    <citation type="submission" date="2018-06" db="EMBL/GenBank/DDBJ databases">
        <authorList>
            <person name="Zhirakovskaya E."/>
        </authorList>
    </citation>
    <scope>NUCLEOTIDE SEQUENCE</scope>
</reference>
<organism evidence="2">
    <name type="scientific">hydrothermal vent metagenome</name>
    <dbReference type="NCBI Taxonomy" id="652676"/>
    <lineage>
        <taxon>unclassified sequences</taxon>
        <taxon>metagenomes</taxon>
        <taxon>ecological metagenomes</taxon>
    </lineage>
</organism>
<dbReference type="InterPro" id="IPR002145">
    <property type="entry name" value="CopG"/>
</dbReference>
<gene>
    <name evidence="2" type="ORF">MNBD_GAMMA12-2959</name>
</gene>